<comment type="function">
    <text evidence="9">Plays an essential role in type IV pili and type II pseudopili formation by proteolytically removing the leader sequence from substrate proteins and subsequently monomethylating the alpha-amino group of the newly exposed N-terminal phenylalanine.</text>
</comment>
<keyword evidence="5 9" id="KW-0812">Transmembrane</keyword>
<evidence type="ECO:0000259" key="12">
    <source>
        <dbReference type="Pfam" id="PF06750"/>
    </source>
</evidence>
<evidence type="ECO:0000256" key="5">
    <source>
        <dbReference type="ARBA" id="ARBA00022692"/>
    </source>
</evidence>
<feature type="transmembrane region" description="Helical" evidence="10">
    <location>
        <begin position="213"/>
        <end position="234"/>
    </location>
</feature>
<sequence>MAPITAFLIGALIGSFLNVVIARLPAQVEHEARQTDTAPGGDDPAPPGIAWPGSHCPHCQHAIRSRDNIPILSWLILRGRCRDCGNPISARYPFTEVLTALVTAWIVWRFGVEPLTGAMLVLSWLMIAMAVIDFETHLLPDRLTLGGLWLGLLVSVGTDFIPPTLAILGAALGYSSLWMINMAYRWLRGIDGLGYGDFKLFALIGAWGGPEALVTTLLLAPIAALIVLLIQAPFKGIDGQREIPFGPYLAIAGWLAITAPPALAAWLPPWSGSI</sequence>
<dbReference type="EMBL" id="JBAKFG010000001">
    <property type="protein sequence ID" value="MEX0372705.1"/>
    <property type="molecule type" value="Genomic_DNA"/>
</dbReference>
<evidence type="ECO:0000256" key="2">
    <source>
        <dbReference type="ARBA" id="ARBA00005801"/>
    </source>
</evidence>
<feature type="transmembrane region" description="Helical" evidence="10">
    <location>
        <begin position="246"/>
        <end position="267"/>
    </location>
</feature>
<dbReference type="Pfam" id="PF01478">
    <property type="entry name" value="Peptidase_A24"/>
    <property type="match status" value="1"/>
</dbReference>
<keyword evidence="9 13" id="KW-0378">Hydrolase</keyword>
<dbReference type="EC" id="3.4.23.43" evidence="9"/>
<evidence type="ECO:0000256" key="8">
    <source>
        <dbReference type="RuleBase" id="RU003793"/>
    </source>
</evidence>
<comment type="subcellular location">
    <subcellularLocation>
        <location evidence="1">Cell inner membrane</location>
        <topology evidence="1">Multi-pass membrane protein</topology>
    </subcellularLocation>
    <subcellularLocation>
        <location evidence="9">Cell membrane</location>
        <topology evidence="9">Multi-pass membrane protein</topology>
    </subcellularLocation>
</comment>
<feature type="transmembrane region" description="Helical" evidence="10">
    <location>
        <begin position="152"/>
        <end position="174"/>
    </location>
</feature>
<keyword evidence="6 10" id="KW-1133">Transmembrane helix</keyword>
<feature type="domain" description="Prepilin type IV endopeptidase peptidase" evidence="11">
    <location>
        <begin position="120"/>
        <end position="228"/>
    </location>
</feature>
<gene>
    <name evidence="13" type="ORF">V6X51_04560</name>
</gene>
<dbReference type="InterPro" id="IPR010627">
    <property type="entry name" value="Prepilin_pept_A24_N"/>
</dbReference>
<keyword evidence="9" id="KW-0645">Protease</keyword>
<evidence type="ECO:0000256" key="10">
    <source>
        <dbReference type="SAM" id="Phobius"/>
    </source>
</evidence>
<reference evidence="13 14" key="1">
    <citation type="submission" date="2024-02" db="EMBL/GenBank/DDBJ databases">
        <title>New especies of Spiribacter isolated from saline water.</title>
        <authorList>
            <person name="Leon M.J."/>
            <person name="De La Haba R."/>
            <person name="Sanchez-Porro C."/>
            <person name="Ventosa A."/>
        </authorList>
    </citation>
    <scope>NUCLEOTIDE SEQUENCE [LARGE SCALE GENOMIC DNA]</scope>
    <source>
        <strain evidence="14">ag22IC6-196</strain>
    </source>
</reference>
<dbReference type="PANTHER" id="PTHR30487">
    <property type="entry name" value="TYPE 4 PREPILIN-LIKE PROTEINS LEADER PEPTIDE-PROCESSING ENZYME"/>
    <property type="match status" value="1"/>
</dbReference>
<dbReference type="EC" id="2.1.1.-" evidence="9"/>
<organism evidence="13 14">
    <name type="scientific">Spiribacter roseus</name>
    <dbReference type="NCBI Taxonomy" id="1855875"/>
    <lineage>
        <taxon>Bacteria</taxon>
        <taxon>Pseudomonadati</taxon>
        <taxon>Pseudomonadota</taxon>
        <taxon>Gammaproteobacteria</taxon>
        <taxon>Chromatiales</taxon>
        <taxon>Ectothiorhodospiraceae</taxon>
        <taxon>Spiribacter</taxon>
    </lineage>
</organism>
<dbReference type="Gene3D" id="1.20.120.1220">
    <property type="match status" value="1"/>
</dbReference>
<dbReference type="PANTHER" id="PTHR30487:SF0">
    <property type="entry name" value="PREPILIN LEADER PEPTIDASE_N-METHYLTRANSFERASE-RELATED"/>
    <property type="match status" value="1"/>
</dbReference>
<protein>
    <recommendedName>
        <fullName evidence="9">Prepilin leader peptidase/N-methyltransferase</fullName>
        <ecNumber evidence="9">2.1.1.-</ecNumber>
        <ecNumber evidence="9">3.4.23.43</ecNumber>
    </recommendedName>
</protein>
<feature type="transmembrane region" description="Helical" evidence="10">
    <location>
        <begin position="115"/>
        <end position="132"/>
    </location>
</feature>
<keyword evidence="14" id="KW-1185">Reference proteome</keyword>
<dbReference type="InterPro" id="IPR014032">
    <property type="entry name" value="Peptidase_A24A_bac"/>
</dbReference>
<comment type="catalytic activity">
    <reaction evidence="9">
        <text>Typically cleaves a -Gly-|-Phe- bond to release an N-terminal, basic peptide of 5-8 residues from type IV prepilin, and then N-methylates the new N-terminal amino group, the methyl donor being S-adenosyl-L-methionine.</text>
        <dbReference type="EC" id="3.4.23.43"/>
    </reaction>
</comment>
<evidence type="ECO:0000313" key="13">
    <source>
        <dbReference type="EMBL" id="MEX0372705.1"/>
    </source>
</evidence>
<evidence type="ECO:0000259" key="11">
    <source>
        <dbReference type="Pfam" id="PF01478"/>
    </source>
</evidence>
<feature type="domain" description="Prepilin peptidase A24 N-terminal" evidence="12">
    <location>
        <begin position="8"/>
        <end position="110"/>
    </location>
</feature>
<name>A0ABV3RX10_9GAMM</name>
<keyword evidence="9" id="KW-0489">Methyltransferase</keyword>
<keyword evidence="9" id="KW-0808">Transferase</keyword>
<dbReference type="Pfam" id="PF06750">
    <property type="entry name" value="A24_N_bact"/>
    <property type="match status" value="1"/>
</dbReference>
<evidence type="ECO:0000256" key="4">
    <source>
        <dbReference type="ARBA" id="ARBA00022519"/>
    </source>
</evidence>
<comment type="caution">
    <text evidence="13">The sequence shown here is derived from an EMBL/GenBank/DDBJ whole genome shotgun (WGS) entry which is preliminary data.</text>
</comment>
<evidence type="ECO:0000256" key="6">
    <source>
        <dbReference type="ARBA" id="ARBA00022989"/>
    </source>
</evidence>
<dbReference type="GO" id="GO:0016787">
    <property type="term" value="F:hydrolase activity"/>
    <property type="evidence" value="ECO:0007669"/>
    <property type="project" value="UniProtKB-KW"/>
</dbReference>
<evidence type="ECO:0000256" key="1">
    <source>
        <dbReference type="ARBA" id="ARBA00004429"/>
    </source>
</evidence>
<keyword evidence="9" id="KW-0511">Multifunctional enzyme</keyword>
<keyword evidence="3" id="KW-1003">Cell membrane</keyword>
<evidence type="ECO:0000256" key="9">
    <source>
        <dbReference type="RuleBase" id="RU003794"/>
    </source>
</evidence>
<accession>A0ABV3RX10</accession>
<evidence type="ECO:0000313" key="14">
    <source>
        <dbReference type="Proteomes" id="UP001556636"/>
    </source>
</evidence>
<dbReference type="RefSeq" id="WP_367951283.1">
    <property type="nucleotide sequence ID" value="NZ_JBAKFG010000001.1"/>
</dbReference>
<proteinExistence type="inferred from homology"/>
<dbReference type="PRINTS" id="PR00864">
    <property type="entry name" value="PREPILNPTASE"/>
</dbReference>
<evidence type="ECO:0000256" key="7">
    <source>
        <dbReference type="ARBA" id="ARBA00023136"/>
    </source>
</evidence>
<feature type="transmembrane region" description="Helical" evidence="10">
    <location>
        <begin position="186"/>
        <end position="207"/>
    </location>
</feature>
<keyword evidence="7 10" id="KW-0472">Membrane</keyword>
<comment type="similarity">
    <text evidence="2 8">Belongs to the peptidase A24 family.</text>
</comment>
<evidence type="ECO:0000256" key="3">
    <source>
        <dbReference type="ARBA" id="ARBA00022475"/>
    </source>
</evidence>
<dbReference type="InterPro" id="IPR050882">
    <property type="entry name" value="Prepilin_peptidase/N-MTase"/>
</dbReference>
<dbReference type="Proteomes" id="UP001556636">
    <property type="component" value="Unassembled WGS sequence"/>
</dbReference>
<dbReference type="InterPro" id="IPR000045">
    <property type="entry name" value="Prepilin_IV_endopep_pep"/>
</dbReference>
<keyword evidence="4" id="KW-0997">Cell inner membrane</keyword>